<dbReference type="Proteomes" id="UP001239111">
    <property type="component" value="Chromosome 1"/>
</dbReference>
<evidence type="ECO:0000313" key="2">
    <source>
        <dbReference type="Proteomes" id="UP001239111"/>
    </source>
</evidence>
<evidence type="ECO:0000313" key="1">
    <source>
        <dbReference type="EMBL" id="KAJ8686079.1"/>
    </source>
</evidence>
<reference evidence="1" key="1">
    <citation type="submission" date="2023-04" db="EMBL/GenBank/DDBJ databases">
        <title>A chromosome-level genome assembly of the parasitoid wasp Eretmocerus hayati.</title>
        <authorList>
            <person name="Zhong Y."/>
            <person name="Liu S."/>
            <person name="Liu Y."/>
        </authorList>
    </citation>
    <scope>NUCLEOTIDE SEQUENCE</scope>
    <source>
        <strain evidence="1">ZJU_SS_LIU_2023</strain>
    </source>
</reference>
<proteinExistence type="predicted"/>
<gene>
    <name evidence="1" type="ORF">QAD02_021873</name>
</gene>
<protein>
    <submittedName>
        <fullName evidence="1">Uncharacterized protein</fullName>
    </submittedName>
</protein>
<keyword evidence="2" id="KW-1185">Reference proteome</keyword>
<comment type="caution">
    <text evidence="1">The sequence shown here is derived from an EMBL/GenBank/DDBJ whole genome shotgun (WGS) entry which is preliminary data.</text>
</comment>
<sequence>MNRRCHGIGPQQEDLLLQWQHVLEIRRCVNYVELDYPRDISMFAGVGRSIDAVFQWKNGTKYFFKGKHFWQFDDLRMRVAHRKPKSSAHFWMGCPRGLDTNDVDLEPLTRHRFTSVSESSGSSIAPISQIIFLTIVLLVGAKSLLLRTDSVGWLERQLLKN</sequence>
<dbReference type="EMBL" id="CM056741">
    <property type="protein sequence ID" value="KAJ8686079.1"/>
    <property type="molecule type" value="Genomic_DNA"/>
</dbReference>
<organism evidence="1 2">
    <name type="scientific">Eretmocerus hayati</name>
    <dbReference type="NCBI Taxonomy" id="131215"/>
    <lineage>
        <taxon>Eukaryota</taxon>
        <taxon>Metazoa</taxon>
        <taxon>Ecdysozoa</taxon>
        <taxon>Arthropoda</taxon>
        <taxon>Hexapoda</taxon>
        <taxon>Insecta</taxon>
        <taxon>Pterygota</taxon>
        <taxon>Neoptera</taxon>
        <taxon>Endopterygota</taxon>
        <taxon>Hymenoptera</taxon>
        <taxon>Apocrita</taxon>
        <taxon>Proctotrupomorpha</taxon>
        <taxon>Chalcidoidea</taxon>
        <taxon>Aphelinidae</taxon>
        <taxon>Aphelininae</taxon>
        <taxon>Eretmocerus</taxon>
    </lineage>
</organism>
<name>A0ACC2PR51_9HYME</name>
<accession>A0ACC2PR51</accession>